<keyword evidence="1" id="KW-0472">Membrane</keyword>
<protein>
    <submittedName>
        <fullName evidence="2">Uncharacterized protein</fullName>
    </submittedName>
</protein>
<dbReference type="Proteomes" id="UP000679213">
    <property type="component" value="Chromosome I"/>
</dbReference>
<evidence type="ECO:0000313" key="3">
    <source>
        <dbReference type="Proteomes" id="UP000679213"/>
    </source>
</evidence>
<dbReference type="AlphaFoldDB" id="A0A8D6PTF3"/>
<organism evidence="2 3">
    <name type="scientific">Methanocaldococcus lauensis</name>
    <dbReference type="NCBI Taxonomy" id="2546128"/>
    <lineage>
        <taxon>Archaea</taxon>
        <taxon>Methanobacteriati</taxon>
        <taxon>Methanobacteriota</taxon>
        <taxon>Methanomada group</taxon>
        <taxon>Methanococci</taxon>
        <taxon>Methanococcales</taxon>
        <taxon>Methanocaldococcaceae</taxon>
        <taxon>Methanocaldococcus</taxon>
    </lineage>
</organism>
<sequence length="152" mass="17691">MKIAEYYRNLISFENNRTYIEASNLFKKEMELIKGKSGLLEKIIINLYGFISDYGESLAKPISISIIFIFIVYPILLSNISLGSVISNCIKFIIKPNYYIHLSLEPFKNLILYYNILLEQTLRAFFQLGINYDAINQTSDKILKHQLKTLYS</sequence>
<feature type="transmembrane region" description="Helical" evidence="1">
    <location>
        <begin position="62"/>
        <end position="86"/>
    </location>
</feature>
<accession>A0A8D6PTF3</accession>
<keyword evidence="1" id="KW-1133">Transmembrane helix</keyword>
<gene>
    <name evidence="2" type="ORF">MLAUSG7_0309</name>
</gene>
<evidence type="ECO:0000313" key="2">
    <source>
        <dbReference type="EMBL" id="CAB3287624.1"/>
    </source>
</evidence>
<keyword evidence="1" id="KW-0812">Transmembrane</keyword>
<dbReference type="GeneID" id="65883113"/>
<proteinExistence type="predicted"/>
<dbReference type="RefSeq" id="WP_214400218.1">
    <property type="nucleotide sequence ID" value="NZ_LR792632.1"/>
</dbReference>
<keyword evidence="3" id="KW-1185">Reference proteome</keyword>
<name>A0A8D6PTF3_9EURY</name>
<dbReference type="KEGG" id="mesg:MLAUSG7_0309"/>
<evidence type="ECO:0000256" key="1">
    <source>
        <dbReference type="SAM" id="Phobius"/>
    </source>
</evidence>
<reference evidence="2 3" key="1">
    <citation type="submission" date="2020-04" db="EMBL/GenBank/DDBJ databases">
        <authorList>
            <consortium name="Genoscope - CEA"/>
            <person name="William W."/>
        </authorList>
    </citation>
    <scope>NUCLEOTIDE SEQUENCE [LARGE SCALE GENOMIC DNA]</scope>
    <source>
        <strain evidence="2 3">SG7</strain>
    </source>
</reference>
<dbReference type="EMBL" id="LR792632">
    <property type="protein sequence ID" value="CAB3287624.1"/>
    <property type="molecule type" value="Genomic_DNA"/>
</dbReference>